<comment type="similarity">
    <text evidence="1">Belongs to the peptidase M24B family.</text>
</comment>
<dbReference type="Pfam" id="PF16188">
    <property type="entry name" value="Peptidase_M24_C"/>
    <property type="match status" value="1"/>
</dbReference>
<dbReference type="Gene3D" id="3.40.350.10">
    <property type="entry name" value="Creatinase/prolidase N-terminal domain"/>
    <property type="match status" value="2"/>
</dbReference>
<feature type="domain" description="Peptidase M24" evidence="4">
    <location>
        <begin position="312"/>
        <end position="523"/>
    </location>
</feature>
<dbReference type="RefSeq" id="WP_097929660.1">
    <property type="nucleotide sequence ID" value="NZ_OCTN01000003.1"/>
</dbReference>
<dbReference type="Proteomes" id="UP000220034">
    <property type="component" value="Unassembled WGS sequence"/>
</dbReference>
<evidence type="ECO:0000259" key="6">
    <source>
        <dbReference type="Pfam" id="PF16188"/>
    </source>
</evidence>
<dbReference type="InterPro" id="IPR029149">
    <property type="entry name" value="Creatin/AminoP/Spt16_N"/>
</dbReference>
<reference evidence="8" key="1">
    <citation type="submission" date="2017-09" db="EMBL/GenBank/DDBJ databases">
        <authorList>
            <person name="Varghese N."/>
            <person name="Submissions S."/>
        </authorList>
    </citation>
    <scope>NUCLEOTIDE SEQUENCE [LARGE SCALE GENOMIC DNA]</scope>
    <source>
        <strain evidence="8">C7</strain>
    </source>
</reference>
<dbReference type="InterPro" id="IPR000994">
    <property type="entry name" value="Pept_M24"/>
</dbReference>
<keyword evidence="8" id="KW-1185">Reference proteome</keyword>
<dbReference type="Gene3D" id="3.90.230.10">
    <property type="entry name" value="Creatinase/methionine aminopeptidase superfamily"/>
    <property type="match status" value="1"/>
</dbReference>
<dbReference type="InterPro" id="IPR036005">
    <property type="entry name" value="Creatinase/aminopeptidase-like"/>
</dbReference>
<dbReference type="GO" id="GO:0070006">
    <property type="term" value="F:metalloaminopeptidase activity"/>
    <property type="evidence" value="ECO:0007669"/>
    <property type="project" value="InterPro"/>
</dbReference>
<keyword evidence="7" id="KW-0031">Aminopeptidase</keyword>
<protein>
    <submittedName>
        <fullName evidence="7">Xaa-Pro aminopeptidase</fullName>
    </submittedName>
</protein>
<dbReference type="PANTHER" id="PTHR43763">
    <property type="entry name" value="XAA-PRO AMINOPEPTIDASE 1"/>
    <property type="match status" value="1"/>
</dbReference>
<dbReference type="GO" id="GO:0005737">
    <property type="term" value="C:cytoplasm"/>
    <property type="evidence" value="ECO:0007669"/>
    <property type="project" value="UniProtKB-ARBA"/>
</dbReference>
<dbReference type="Pfam" id="PF00557">
    <property type="entry name" value="Peptidase_M24"/>
    <property type="match status" value="1"/>
</dbReference>
<dbReference type="EMBL" id="OCTN01000003">
    <property type="protein sequence ID" value="SOH94099.1"/>
    <property type="molecule type" value="Genomic_DNA"/>
</dbReference>
<dbReference type="InterPro" id="IPR000587">
    <property type="entry name" value="Creatinase_N"/>
</dbReference>
<keyword evidence="2" id="KW-0479">Metal-binding</keyword>
<dbReference type="InterPro" id="IPR032416">
    <property type="entry name" value="Peptidase_M24_C"/>
</dbReference>
<keyword evidence="3" id="KW-0378">Hydrolase</keyword>
<dbReference type="Pfam" id="PF16189">
    <property type="entry name" value="Creatinase_N_2"/>
    <property type="match status" value="1"/>
</dbReference>
<evidence type="ECO:0000259" key="4">
    <source>
        <dbReference type="Pfam" id="PF00557"/>
    </source>
</evidence>
<dbReference type="GO" id="GO:0046872">
    <property type="term" value="F:metal ion binding"/>
    <property type="evidence" value="ECO:0007669"/>
    <property type="project" value="UniProtKB-KW"/>
</dbReference>
<dbReference type="OrthoDB" id="9806388at2"/>
<dbReference type="AlphaFoldDB" id="A0A2C9CUM4"/>
<feature type="domain" description="Peptidase M24 C-terminal" evidence="6">
    <location>
        <begin position="534"/>
        <end position="594"/>
    </location>
</feature>
<dbReference type="Pfam" id="PF01321">
    <property type="entry name" value="Creatinase_N"/>
    <property type="match status" value="1"/>
</dbReference>
<evidence type="ECO:0000313" key="7">
    <source>
        <dbReference type="EMBL" id="SOH94099.1"/>
    </source>
</evidence>
<gene>
    <name evidence="7" type="ORF">SAMN06273572_103126</name>
</gene>
<evidence type="ECO:0000259" key="5">
    <source>
        <dbReference type="Pfam" id="PF01321"/>
    </source>
</evidence>
<keyword evidence="7" id="KW-0645">Protease</keyword>
<dbReference type="SUPFAM" id="SSF53092">
    <property type="entry name" value="Creatinase/prolidase N-terminal domain"/>
    <property type="match status" value="1"/>
</dbReference>
<proteinExistence type="inferred from homology"/>
<dbReference type="FunFam" id="3.90.230.10:FF:000009">
    <property type="entry name" value="xaa-Pro aminopeptidase 2"/>
    <property type="match status" value="1"/>
</dbReference>
<dbReference type="PANTHER" id="PTHR43763:SF6">
    <property type="entry name" value="XAA-PRO AMINOPEPTIDASE 1"/>
    <property type="match status" value="1"/>
</dbReference>
<dbReference type="InterPro" id="IPR033740">
    <property type="entry name" value="Pept_M24B"/>
</dbReference>
<sequence>MYQSFEMATSPETGAARLRDLRAELSTRGLDGFLIPRADAHQGENVAPRDERLSWLTGFTGSAGTCAVLPDDAGVFIDGRYTLQVRGQIDLQHFTPVGWTGQEVGPWIVQHLPTGTIGFDPWLHTPREIDDLRATLSPRVELRALDDNPLDCVWADQPAAPADPIVPHGLDVAGELSADKRRRLAAELTTRAASAAVLSLPDSIAWLLNIRGSDIARTPVALLFAVLHVDGTVDLFGAKSRTDDTLRDHLGPDVRLHDMDVFADHLRALQGTVALDHSSAPVWIADRLNETVDFEPVRLPKARKNAAEIEGSRAAHRRDAVAMVEFLRWLDENGPSGTLTEIAIAQQLESYRRATNQLRDISFETISGSGPNGAIVHYRVNEASDRTLSPGELMLVDSGGQYADGTTDITRTVAVGPVDPDAARAFTLVLRGMIAISQLRWPAGLGGAHIDALARAPLWSAGMDYAHGTGHGVGAYLGVHEGPQSLSRRSTVPFEPGNILSNEPGYYREGAFGIRIENLLVVEQPSDIAGGDLPMLSFETLTLVPIDRRLIIPHLLSAVELQWLDQYHKRVCAEIGALVPPATREWLNAACAPLSED</sequence>
<evidence type="ECO:0000256" key="1">
    <source>
        <dbReference type="ARBA" id="ARBA00008766"/>
    </source>
</evidence>
<accession>A0A2C9CUM4</accession>
<evidence type="ECO:0000256" key="3">
    <source>
        <dbReference type="ARBA" id="ARBA00022801"/>
    </source>
</evidence>
<dbReference type="CDD" id="cd01085">
    <property type="entry name" value="APP"/>
    <property type="match status" value="1"/>
</dbReference>
<evidence type="ECO:0000256" key="2">
    <source>
        <dbReference type="ARBA" id="ARBA00022723"/>
    </source>
</evidence>
<feature type="domain" description="Creatinase N-terminal" evidence="5">
    <location>
        <begin position="17"/>
        <end position="142"/>
    </location>
</feature>
<evidence type="ECO:0000313" key="8">
    <source>
        <dbReference type="Proteomes" id="UP000220034"/>
    </source>
</evidence>
<name>A0A2C9CUM4_9RHOB</name>
<organism evidence="7 8">
    <name type="scientific">Pontivivens marinum</name>
    <dbReference type="NCBI Taxonomy" id="1690039"/>
    <lineage>
        <taxon>Bacteria</taxon>
        <taxon>Pseudomonadati</taxon>
        <taxon>Pseudomonadota</taxon>
        <taxon>Alphaproteobacteria</taxon>
        <taxon>Rhodobacterales</taxon>
        <taxon>Paracoccaceae</taxon>
        <taxon>Pontivivens</taxon>
    </lineage>
</organism>
<dbReference type="InterPro" id="IPR050422">
    <property type="entry name" value="X-Pro_aminopeptidase_P"/>
</dbReference>
<dbReference type="SUPFAM" id="SSF55920">
    <property type="entry name" value="Creatinase/aminopeptidase"/>
    <property type="match status" value="1"/>
</dbReference>